<name>A0A8I6RZ02_CIMLE</name>
<dbReference type="GO" id="GO:0045271">
    <property type="term" value="C:respiratory chain complex I"/>
    <property type="evidence" value="ECO:0007669"/>
    <property type="project" value="InterPro"/>
</dbReference>
<evidence type="ECO:0000256" key="2">
    <source>
        <dbReference type="SAM" id="MobiDB-lite"/>
    </source>
</evidence>
<dbReference type="GO" id="GO:0005739">
    <property type="term" value="C:mitochondrion"/>
    <property type="evidence" value="ECO:0007669"/>
    <property type="project" value="TreeGrafter"/>
</dbReference>
<protein>
    <recommendedName>
        <fullName evidence="5">NADH dehydrogenase [ubiquinone] 1 alpha subcomplex assembly factor 2</fullName>
    </recommendedName>
</protein>
<dbReference type="Pfam" id="PF05071">
    <property type="entry name" value="NDUFA12"/>
    <property type="match status" value="1"/>
</dbReference>
<dbReference type="PANTHER" id="PTHR32470">
    <property type="entry name" value="ADH DEHYDROGENASE [UBIQUINONE] 1 ALPHA SUBCOMPLEX ASSEMBLY FACTOR 2"/>
    <property type="match status" value="1"/>
</dbReference>
<sequence length="144" mass="17076">MARQRRGLIAEVIYNFVESLKPRSMKKRLIGKDYLGNQYYETMPLGSSARVNRPSRFYVPKDGDTSKFDEGVPPEWEAWLRLRRKSPPTEEEIQKNLAMAKQKKENALKIEQKFKKHDVEPKQEKIESFPKYDEYEIHPGEKMK</sequence>
<evidence type="ECO:0000256" key="1">
    <source>
        <dbReference type="ARBA" id="ARBA00007355"/>
    </source>
</evidence>
<proteinExistence type="inferred from homology"/>
<dbReference type="InterPro" id="IPR052618">
    <property type="entry name" value="ComplexI_NDUFA12"/>
</dbReference>
<dbReference type="PANTHER" id="PTHR32470:SF2">
    <property type="entry name" value="NADH DEHYDROGENASE [UBIQUINONE] 1 ALPHA SUBCOMPLEX ASSEMBLY FACTOR 2"/>
    <property type="match status" value="1"/>
</dbReference>
<dbReference type="AlphaFoldDB" id="A0A8I6RZ02"/>
<dbReference type="InterPro" id="IPR007763">
    <property type="entry name" value="NDUFA12"/>
</dbReference>
<evidence type="ECO:0000313" key="4">
    <source>
        <dbReference type="Proteomes" id="UP000494040"/>
    </source>
</evidence>
<evidence type="ECO:0000313" key="3">
    <source>
        <dbReference type="EnsemblMetazoa" id="XP_014254957.1"/>
    </source>
</evidence>
<dbReference type="Proteomes" id="UP000494040">
    <property type="component" value="Unassembled WGS sequence"/>
</dbReference>
<dbReference type="OrthoDB" id="10255576at2759"/>
<dbReference type="OMA" id="KGHESFP"/>
<comment type="similarity">
    <text evidence="1">Belongs to the complex I NDUFA12 subunit family.</text>
</comment>
<feature type="region of interest" description="Disordered" evidence="2">
    <location>
        <begin position="114"/>
        <end position="144"/>
    </location>
</feature>
<dbReference type="RefSeq" id="XP_014254957.1">
    <property type="nucleotide sequence ID" value="XM_014399471.2"/>
</dbReference>
<organism evidence="3 4">
    <name type="scientific">Cimex lectularius</name>
    <name type="common">Bed bug</name>
    <name type="synonym">Acanthia lectularia</name>
    <dbReference type="NCBI Taxonomy" id="79782"/>
    <lineage>
        <taxon>Eukaryota</taxon>
        <taxon>Metazoa</taxon>
        <taxon>Ecdysozoa</taxon>
        <taxon>Arthropoda</taxon>
        <taxon>Hexapoda</taxon>
        <taxon>Insecta</taxon>
        <taxon>Pterygota</taxon>
        <taxon>Neoptera</taxon>
        <taxon>Paraneoptera</taxon>
        <taxon>Hemiptera</taxon>
        <taxon>Heteroptera</taxon>
        <taxon>Panheteroptera</taxon>
        <taxon>Cimicomorpha</taxon>
        <taxon>Cimicidae</taxon>
        <taxon>Cimex</taxon>
    </lineage>
</organism>
<keyword evidence="4" id="KW-1185">Reference proteome</keyword>
<evidence type="ECO:0008006" key="5">
    <source>
        <dbReference type="Google" id="ProtNLM"/>
    </source>
</evidence>
<dbReference type="GeneID" id="106669773"/>
<reference evidence="3" key="1">
    <citation type="submission" date="2022-01" db="UniProtKB">
        <authorList>
            <consortium name="EnsemblMetazoa"/>
        </authorList>
    </citation>
    <scope>IDENTIFICATION</scope>
</reference>
<dbReference type="GO" id="GO:0032981">
    <property type="term" value="P:mitochondrial respiratory chain complex I assembly"/>
    <property type="evidence" value="ECO:0007669"/>
    <property type="project" value="TreeGrafter"/>
</dbReference>
<dbReference type="KEGG" id="clec:106669773"/>
<accession>A0A8I6RZ02</accession>
<dbReference type="EnsemblMetazoa" id="XM_014399471.2">
    <property type="protein sequence ID" value="XP_014254957.1"/>
    <property type="gene ID" value="LOC106669773"/>
</dbReference>